<feature type="transmembrane region" description="Helical" evidence="7">
    <location>
        <begin position="52"/>
        <end position="71"/>
    </location>
</feature>
<dbReference type="RefSeq" id="WP_263333838.1">
    <property type="nucleotide sequence ID" value="NZ_JAGSYH010000002.1"/>
</dbReference>
<dbReference type="EMBL" id="JBHSPH010000001">
    <property type="protein sequence ID" value="MFC5861366.1"/>
    <property type="molecule type" value="Genomic_DNA"/>
</dbReference>
<feature type="transmembrane region" description="Helical" evidence="7">
    <location>
        <begin position="77"/>
        <end position="101"/>
    </location>
</feature>
<evidence type="ECO:0000313" key="9">
    <source>
        <dbReference type="Proteomes" id="UP001596091"/>
    </source>
</evidence>
<dbReference type="InterPro" id="IPR002771">
    <property type="entry name" value="Multi_antbiot-R_MarC"/>
</dbReference>
<keyword evidence="3" id="KW-1003">Cell membrane</keyword>
<feature type="transmembrane region" description="Helical" evidence="7">
    <location>
        <begin position="12"/>
        <end position="40"/>
    </location>
</feature>
<keyword evidence="6 7" id="KW-0472">Membrane</keyword>
<feature type="transmembrane region" description="Helical" evidence="7">
    <location>
        <begin position="201"/>
        <end position="222"/>
    </location>
</feature>
<sequence>MHFDTIYNQVLLVLQASILVLAALFPIVNPIGSAAVYLAMVQNVDASTQLKLAKRITMYSFVLLIASMLFGGKILSFFGISLYSVQIGGGLIVAANGWLLLNKDASKDRAAMPNPEAVLAQAFYPYTLPITVGPGSISVAVALGAHLPSEFHVRSFISPGILISSLLGTIVTCAIVYICYRWAKPAADLLGKSGTTVLMRLSSFISFCIGIQILTSGIRAYIDVLR</sequence>
<organism evidence="8 9">
    <name type="scientific">Acidicapsa dinghuensis</name>
    <dbReference type="NCBI Taxonomy" id="2218256"/>
    <lineage>
        <taxon>Bacteria</taxon>
        <taxon>Pseudomonadati</taxon>
        <taxon>Acidobacteriota</taxon>
        <taxon>Terriglobia</taxon>
        <taxon>Terriglobales</taxon>
        <taxon>Acidobacteriaceae</taxon>
        <taxon>Acidicapsa</taxon>
    </lineage>
</organism>
<evidence type="ECO:0000256" key="7">
    <source>
        <dbReference type="RuleBase" id="RU362048"/>
    </source>
</evidence>
<comment type="subcellular location">
    <subcellularLocation>
        <location evidence="1 7">Cell membrane</location>
        <topology evidence="1 7">Multi-pass membrane protein</topology>
    </subcellularLocation>
</comment>
<evidence type="ECO:0000256" key="3">
    <source>
        <dbReference type="ARBA" id="ARBA00022475"/>
    </source>
</evidence>
<reference evidence="9" key="1">
    <citation type="journal article" date="2019" name="Int. J. Syst. Evol. Microbiol.">
        <title>The Global Catalogue of Microorganisms (GCM) 10K type strain sequencing project: providing services to taxonomists for standard genome sequencing and annotation.</title>
        <authorList>
            <consortium name="The Broad Institute Genomics Platform"/>
            <consortium name="The Broad Institute Genome Sequencing Center for Infectious Disease"/>
            <person name="Wu L."/>
            <person name="Ma J."/>
        </authorList>
    </citation>
    <scope>NUCLEOTIDE SEQUENCE [LARGE SCALE GENOMIC DNA]</scope>
    <source>
        <strain evidence="9">JCM 4087</strain>
    </source>
</reference>
<accession>A0ABW1EAR0</accession>
<evidence type="ECO:0000313" key="8">
    <source>
        <dbReference type="EMBL" id="MFC5861366.1"/>
    </source>
</evidence>
<evidence type="ECO:0000256" key="4">
    <source>
        <dbReference type="ARBA" id="ARBA00022692"/>
    </source>
</evidence>
<evidence type="ECO:0000256" key="5">
    <source>
        <dbReference type="ARBA" id="ARBA00022989"/>
    </source>
</evidence>
<feature type="transmembrane region" description="Helical" evidence="7">
    <location>
        <begin position="122"/>
        <end position="144"/>
    </location>
</feature>
<evidence type="ECO:0000256" key="2">
    <source>
        <dbReference type="ARBA" id="ARBA00009784"/>
    </source>
</evidence>
<keyword evidence="4 7" id="KW-0812">Transmembrane</keyword>
<comment type="caution">
    <text evidence="8">The sequence shown here is derived from an EMBL/GenBank/DDBJ whole genome shotgun (WGS) entry which is preliminary data.</text>
</comment>
<dbReference type="Proteomes" id="UP001596091">
    <property type="component" value="Unassembled WGS sequence"/>
</dbReference>
<proteinExistence type="inferred from homology"/>
<feature type="transmembrane region" description="Helical" evidence="7">
    <location>
        <begin position="156"/>
        <end position="180"/>
    </location>
</feature>
<evidence type="ECO:0000256" key="1">
    <source>
        <dbReference type="ARBA" id="ARBA00004651"/>
    </source>
</evidence>
<evidence type="ECO:0000256" key="6">
    <source>
        <dbReference type="ARBA" id="ARBA00023136"/>
    </source>
</evidence>
<name>A0ABW1EAR0_9BACT</name>
<dbReference type="Pfam" id="PF01914">
    <property type="entry name" value="MarC"/>
    <property type="match status" value="1"/>
</dbReference>
<keyword evidence="9" id="KW-1185">Reference proteome</keyword>
<protein>
    <recommendedName>
        <fullName evidence="7">UPF0056 membrane protein</fullName>
    </recommendedName>
</protein>
<dbReference type="PANTHER" id="PTHR33508:SF1">
    <property type="entry name" value="UPF0056 MEMBRANE PROTEIN YHCE"/>
    <property type="match status" value="1"/>
</dbReference>
<keyword evidence="5 7" id="KW-1133">Transmembrane helix</keyword>
<comment type="similarity">
    <text evidence="2 7">Belongs to the UPF0056 (MarC) family.</text>
</comment>
<gene>
    <name evidence="8" type="ORF">ACFPT7_03585</name>
</gene>
<dbReference type="PANTHER" id="PTHR33508">
    <property type="entry name" value="UPF0056 MEMBRANE PROTEIN YHCE"/>
    <property type="match status" value="1"/>
</dbReference>